<accession>A0A176S4M3</accession>
<protein>
    <submittedName>
        <fullName evidence="2">ATP binding protein</fullName>
    </submittedName>
</protein>
<sequence length="278" mass="32402">MDLKPLDNSLSFLETTDSRQIIQSIATQKMKQAIELSQNNQKQAEQYNRVIQEIEKAIEEMVGWDIKFKLEAKPFNLFLEIDQKRLEFDVLPDGLKSIISLLADLIRRLDQIVWIDDCNVLEHHFILFLDEIDIHLHPAWQRKILPVIQKIFPNAQIFVSTHSPFVVGSVSDAYVYTFQLKESGVSILDKVENSQAGNSYSMILEDIFGVEESFDDETEAEFRQFYQLRDDIMHGDDEKINEWLQIARHLMEKGIEVTDIVGMELRQMSRILKKDLSI</sequence>
<dbReference type="GO" id="GO:0005524">
    <property type="term" value="F:ATP binding"/>
    <property type="evidence" value="ECO:0007669"/>
    <property type="project" value="InterPro"/>
</dbReference>
<dbReference type="AlphaFoldDB" id="A0A176S4M3"/>
<comment type="caution">
    <text evidence="2">The sequence shown here is derived from an EMBL/GenBank/DDBJ whole genome shotgun (WGS) entry which is preliminary data.</text>
</comment>
<dbReference type="Pfam" id="PF13304">
    <property type="entry name" value="AAA_21"/>
    <property type="match status" value="1"/>
</dbReference>
<dbReference type="GO" id="GO:0016887">
    <property type="term" value="F:ATP hydrolysis activity"/>
    <property type="evidence" value="ECO:0007669"/>
    <property type="project" value="InterPro"/>
</dbReference>
<evidence type="ECO:0000259" key="1">
    <source>
        <dbReference type="Pfam" id="PF13304"/>
    </source>
</evidence>
<dbReference type="PANTHER" id="PTHR43581">
    <property type="entry name" value="ATP/GTP PHOSPHATASE"/>
    <property type="match status" value="1"/>
</dbReference>
<evidence type="ECO:0000313" key="3">
    <source>
        <dbReference type="Proteomes" id="UP000076962"/>
    </source>
</evidence>
<name>A0A176S4M3_9GAMM</name>
<organism evidence="2 3">
    <name type="scientific">Candidatus Thiomargarita nelsonii</name>
    <dbReference type="NCBI Taxonomy" id="1003181"/>
    <lineage>
        <taxon>Bacteria</taxon>
        <taxon>Pseudomonadati</taxon>
        <taxon>Pseudomonadota</taxon>
        <taxon>Gammaproteobacteria</taxon>
        <taxon>Thiotrichales</taxon>
        <taxon>Thiotrichaceae</taxon>
        <taxon>Thiomargarita</taxon>
    </lineage>
</organism>
<reference evidence="2 3" key="1">
    <citation type="submission" date="2016-05" db="EMBL/GenBank/DDBJ databases">
        <title>Single-cell genome of chain-forming Candidatus Thiomargarita nelsonii and comparison to other large sulfur-oxidizing bacteria.</title>
        <authorList>
            <person name="Winkel M."/>
            <person name="Salman V."/>
            <person name="Woyke T."/>
            <person name="Schulz-Vogt H."/>
            <person name="Richter M."/>
            <person name="Flood B."/>
            <person name="Bailey J."/>
            <person name="Amann R."/>
            <person name="Mussmann M."/>
        </authorList>
    </citation>
    <scope>NUCLEOTIDE SEQUENCE [LARGE SCALE GENOMIC DNA]</scope>
    <source>
        <strain evidence="2 3">THI036</strain>
    </source>
</reference>
<keyword evidence="3" id="KW-1185">Reference proteome</keyword>
<dbReference type="InterPro" id="IPR027417">
    <property type="entry name" value="P-loop_NTPase"/>
</dbReference>
<gene>
    <name evidence="2" type="ORF">THIOM_001216</name>
</gene>
<dbReference type="PANTHER" id="PTHR43581:SF2">
    <property type="entry name" value="EXCINUCLEASE ATPASE SUBUNIT"/>
    <property type="match status" value="1"/>
</dbReference>
<dbReference type="EMBL" id="LUTY01000635">
    <property type="protein sequence ID" value="OAD22955.1"/>
    <property type="molecule type" value="Genomic_DNA"/>
</dbReference>
<feature type="domain" description="ATPase AAA-type core" evidence="1">
    <location>
        <begin position="11"/>
        <end position="167"/>
    </location>
</feature>
<dbReference type="InterPro" id="IPR003959">
    <property type="entry name" value="ATPase_AAA_core"/>
</dbReference>
<evidence type="ECO:0000313" key="2">
    <source>
        <dbReference type="EMBL" id="OAD22955.1"/>
    </source>
</evidence>
<proteinExistence type="predicted"/>
<dbReference type="InterPro" id="IPR051396">
    <property type="entry name" value="Bact_Antivir_Def_Nuclease"/>
</dbReference>
<dbReference type="Proteomes" id="UP000076962">
    <property type="component" value="Unassembled WGS sequence"/>
</dbReference>
<dbReference type="SUPFAM" id="SSF52540">
    <property type="entry name" value="P-loop containing nucleoside triphosphate hydrolases"/>
    <property type="match status" value="1"/>
</dbReference>
<dbReference type="Gene3D" id="3.40.50.300">
    <property type="entry name" value="P-loop containing nucleotide triphosphate hydrolases"/>
    <property type="match status" value="1"/>
</dbReference>